<dbReference type="EMBL" id="CP001022">
    <property type="protein sequence ID" value="ACB60876.1"/>
    <property type="molecule type" value="Genomic_DNA"/>
</dbReference>
<evidence type="ECO:0000313" key="1">
    <source>
        <dbReference type="EMBL" id="ACB60876.1"/>
    </source>
</evidence>
<sequence>MEITTQLYVEHIGQWRSWLENHHLTETEVWLVFDKKDAEKYQLDYIETVEEALCFGWIDGIKKKDGDRLLQRFTPRRTNSHWTELNKERVRRLMALGKMREQGIKVTPDLTVPFEIDHIIITELKKDPDTYQFFRTLPELYIRVRISYIQDCKRDSAEYEKTSDQVFELYGATATVWSL</sequence>
<proteinExistence type="predicted"/>
<evidence type="ECO:0000313" key="2">
    <source>
        <dbReference type="Proteomes" id="UP000001681"/>
    </source>
</evidence>
<protein>
    <recommendedName>
        <fullName evidence="3">Thymidylate synthase</fullName>
    </recommendedName>
</protein>
<dbReference type="KEGG" id="esi:Exig_1406"/>
<gene>
    <name evidence="1" type="ordered locus">Exig_1406</name>
</gene>
<dbReference type="eggNOG" id="COG4430">
    <property type="taxonomic scope" value="Bacteria"/>
</dbReference>
<dbReference type="STRING" id="262543.Exig_1406"/>
<dbReference type="Proteomes" id="UP000001681">
    <property type="component" value="Chromosome"/>
</dbReference>
<keyword evidence="2" id="KW-1185">Reference proteome</keyword>
<accession>B1YFU9</accession>
<dbReference type="HOGENOM" id="CLU_076645_2_0_9"/>
<evidence type="ECO:0008006" key="3">
    <source>
        <dbReference type="Google" id="ProtNLM"/>
    </source>
</evidence>
<name>B1YFU9_EXIS2</name>
<reference evidence="1 2" key="2">
    <citation type="journal article" date="2008" name="BMC Genomics">
        <title>Architecture of thermal adaptation in an Exiguobacterium sibiricum strain isolated from 3 million year old permafrost: a genome and transcriptome approach.</title>
        <authorList>
            <person name="Rodrigues D.F."/>
            <person name="Ivanova N."/>
            <person name="He Z."/>
            <person name="Huebner M."/>
            <person name="Zhou J."/>
            <person name="Tiedje J.M."/>
        </authorList>
    </citation>
    <scope>NUCLEOTIDE SEQUENCE [LARGE SCALE GENOMIC DNA]</scope>
    <source>
        <strain evidence="2">DSM 17290 / CIP 109462 / JCM 13490 / 255-15</strain>
    </source>
</reference>
<reference evidence="2" key="3">
    <citation type="submission" date="2008-04" db="EMBL/GenBank/DDBJ databases">
        <title>Complete sequence of chromosome of Exiguobacterium sibiricum 255-15.</title>
        <authorList>
            <consortium name="US DOE Joint Genome Institute"/>
            <person name="Copeland A."/>
            <person name="Lucas S."/>
            <person name="Lapidus A."/>
            <person name="Glavina del Rio T."/>
            <person name="Dalin E."/>
            <person name="Tice H."/>
            <person name="Bruce D."/>
            <person name="Goodwin L."/>
            <person name="Pitluck S."/>
            <person name="Kiss H."/>
            <person name="Chertkov O."/>
            <person name="Monk C."/>
            <person name="Brettin T."/>
            <person name="Detter J.C."/>
            <person name="Han C."/>
            <person name="Kuske C.R."/>
            <person name="Schmutz J."/>
            <person name="Larimer F."/>
            <person name="Land M."/>
            <person name="Hauser L."/>
            <person name="Kyrpides N."/>
            <person name="Mikhailova N."/>
            <person name="Vishnivetskaya T."/>
            <person name="Rodrigues D.F."/>
            <person name="Gilichinsky D."/>
            <person name="Tiedje J."/>
            <person name="Richardson P."/>
        </authorList>
    </citation>
    <scope>NUCLEOTIDE SEQUENCE [LARGE SCALE GENOMIC DNA]</scope>
    <source>
        <strain evidence="2">DSM 17290 / CIP 109462 / JCM 13490 / 255-15</strain>
    </source>
</reference>
<dbReference type="AlphaFoldDB" id="B1YFU9"/>
<reference evidence="1 2" key="1">
    <citation type="journal article" date="2006" name="Extremophiles">
        <title>Characterization of Exiguobacterium isolates from the Siberian permafrost. Description of Exiguobacterium sibiricum sp. nov.</title>
        <authorList>
            <person name="Rodrigues D.F."/>
            <person name="Goris J."/>
            <person name="Vishnivetskaya T."/>
            <person name="Gilichinsky D."/>
            <person name="Thomashow M.F."/>
            <person name="Tiedje J.M."/>
        </authorList>
    </citation>
    <scope>NUCLEOTIDE SEQUENCE [LARGE SCALE GENOMIC DNA]</scope>
    <source>
        <strain evidence="2">DSM 17290 / CIP 109462 / JCM 13490 / 255-15</strain>
    </source>
</reference>
<dbReference type="RefSeq" id="WP_012370297.1">
    <property type="nucleotide sequence ID" value="NC_010556.1"/>
</dbReference>
<organism evidence="1 2">
    <name type="scientific">Exiguobacterium sibiricum (strain DSM 17290 / CCUG 55495 / CIP 109462 / JCM 13490 / 255-15)</name>
    <dbReference type="NCBI Taxonomy" id="262543"/>
    <lineage>
        <taxon>Bacteria</taxon>
        <taxon>Bacillati</taxon>
        <taxon>Bacillota</taxon>
        <taxon>Bacilli</taxon>
        <taxon>Bacillales</taxon>
        <taxon>Bacillales Family XII. Incertae Sedis</taxon>
        <taxon>Exiguobacterium</taxon>
    </lineage>
</organism>